<protein>
    <recommendedName>
        <fullName evidence="1">Rho-GAP domain-containing protein</fullName>
    </recommendedName>
</protein>
<dbReference type="PANTHER" id="PTHR46005">
    <property type="entry name" value="RHO GTPASE-ACTIVATING PROTEIN 190"/>
    <property type="match status" value="1"/>
</dbReference>
<proteinExistence type="predicted"/>
<dbReference type="PROSITE" id="PS50238">
    <property type="entry name" value="RHOGAP"/>
    <property type="match status" value="1"/>
</dbReference>
<dbReference type="PANTHER" id="PTHR46005:SF4">
    <property type="entry name" value="RHO GTPASE-ACTIVATING PROTEIN 190"/>
    <property type="match status" value="1"/>
</dbReference>
<reference evidence="2" key="1">
    <citation type="submission" date="2020-11" db="EMBL/GenBank/DDBJ databases">
        <authorList>
            <person name="Tran Van P."/>
        </authorList>
    </citation>
    <scope>NUCLEOTIDE SEQUENCE</scope>
</reference>
<dbReference type="InterPro" id="IPR008936">
    <property type="entry name" value="Rho_GTPase_activation_prot"/>
</dbReference>
<dbReference type="GO" id="GO:0005096">
    <property type="term" value="F:GTPase activator activity"/>
    <property type="evidence" value="ECO:0007669"/>
    <property type="project" value="TreeGrafter"/>
</dbReference>
<dbReference type="GO" id="GO:0008361">
    <property type="term" value="P:regulation of cell size"/>
    <property type="evidence" value="ECO:0007669"/>
    <property type="project" value="TreeGrafter"/>
</dbReference>
<evidence type="ECO:0000259" key="1">
    <source>
        <dbReference type="PROSITE" id="PS50238"/>
    </source>
</evidence>
<dbReference type="EMBL" id="OC874661">
    <property type="protein sequence ID" value="CAD7637788.1"/>
    <property type="molecule type" value="Genomic_DNA"/>
</dbReference>
<dbReference type="Gene3D" id="1.10.555.10">
    <property type="entry name" value="Rho GTPase activation protein"/>
    <property type="match status" value="1"/>
</dbReference>
<feature type="domain" description="Rho-GAP" evidence="1">
    <location>
        <begin position="1"/>
        <end position="142"/>
    </location>
</feature>
<dbReference type="SUPFAM" id="SSF48350">
    <property type="entry name" value="GTPase activation domain, GAP"/>
    <property type="match status" value="1"/>
</dbReference>
<dbReference type="InterPro" id="IPR000198">
    <property type="entry name" value="RhoGAP_dom"/>
</dbReference>
<dbReference type="Pfam" id="PF00620">
    <property type="entry name" value="RhoGAP"/>
    <property type="match status" value="1"/>
</dbReference>
<sequence>MLNPNTEPNVSIRELDIPVNAVATALKDFFSKRLPPLIPSTLMDELTELSAFGEKSSRLTSFKDFLKSLPLVNFEVIKFVFKHFVKVTDNCRLNSMDSKNLAICWWPTLLPIEFNDMLVFEQMRPHLEDFVQTMIDEFEFLFGSQDVLLIV</sequence>
<dbReference type="InterPro" id="IPR051978">
    <property type="entry name" value="Rho-GAP_domain"/>
</dbReference>
<dbReference type="EMBL" id="CAJPIZ010020086">
    <property type="protein sequence ID" value="CAG2117167.1"/>
    <property type="molecule type" value="Genomic_DNA"/>
</dbReference>
<evidence type="ECO:0000313" key="2">
    <source>
        <dbReference type="EMBL" id="CAD7637788.1"/>
    </source>
</evidence>
<accession>A0A7R9L9X3</accession>
<gene>
    <name evidence="2" type="ORF">OSB1V03_LOCUS17121</name>
</gene>
<dbReference type="GO" id="GO:0050770">
    <property type="term" value="P:regulation of axonogenesis"/>
    <property type="evidence" value="ECO:0007669"/>
    <property type="project" value="TreeGrafter"/>
</dbReference>
<dbReference type="OrthoDB" id="9994905at2759"/>
<dbReference type="AlphaFoldDB" id="A0A7R9L9X3"/>
<keyword evidence="3" id="KW-1185">Reference proteome</keyword>
<dbReference type="GO" id="GO:0005829">
    <property type="term" value="C:cytosol"/>
    <property type="evidence" value="ECO:0007669"/>
    <property type="project" value="TreeGrafter"/>
</dbReference>
<dbReference type="GO" id="GO:0007266">
    <property type="term" value="P:Rho protein signal transduction"/>
    <property type="evidence" value="ECO:0007669"/>
    <property type="project" value="TreeGrafter"/>
</dbReference>
<dbReference type="Proteomes" id="UP000759131">
    <property type="component" value="Unassembled WGS sequence"/>
</dbReference>
<dbReference type="SMART" id="SM00324">
    <property type="entry name" value="RhoGAP"/>
    <property type="match status" value="1"/>
</dbReference>
<name>A0A7R9L9X3_9ACAR</name>
<organism evidence="2">
    <name type="scientific">Medioppia subpectinata</name>
    <dbReference type="NCBI Taxonomy" id="1979941"/>
    <lineage>
        <taxon>Eukaryota</taxon>
        <taxon>Metazoa</taxon>
        <taxon>Ecdysozoa</taxon>
        <taxon>Arthropoda</taxon>
        <taxon>Chelicerata</taxon>
        <taxon>Arachnida</taxon>
        <taxon>Acari</taxon>
        <taxon>Acariformes</taxon>
        <taxon>Sarcoptiformes</taxon>
        <taxon>Oribatida</taxon>
        <taxon>Brachypylina</taxon>
        <taxon>Oppioidea</taxon>
        <taxon>Oppiidae</taxon>
        <taxon>Medioppia</taxon>
    </lineage>
</organism>
<evidence type="ECO:0000313" key="3">
    <source>
        <dbReference type="Proteomes" id="UP000759131"/>
    </source>
</evidence>